<keyword evidence="1" id="KW-0732">Signal</keyword>
<dbReference type="Proteomes" id="UP000192678">
    <property type="component" value="Unassembled WGS sequence"/>
</dbReference>
<proteinExistence type="predicted"/>
<gene>
    <name evidence="2" type="ORF">SAMN04488101_101669</name>
</gene>
<feature type="chain" id="PRO_5012732310" evidence="1">
    <location>
        <begin position="21"/>
        <end position="245"/>
    </location>
</feature>
<name>A0A1W2AJY0_9SPHI</name>
<evidence type="ECO:0000256" key="1">
    <source>
        <dbReference type="SAM" id="SignalP"/>
    </source>
</evidence>
<organism evidence="2 3">
    <name type="scientific">Pedobacter nyackensis</name>
    <dbReference type="NCBI Taxonomy" id="475255"/>
    <lineage>
        <taxon>Bacteria</taxon>
        <taxon>Pseudomonadati</taxon>
        <taxon>Bacteroidota</taxon>
        <taxon>Sphingobacteriia</taxon>
        <taxon>Sphingobacteriales</taxon>
        <taxon>Sphingobacteriaceae</taxon>
        <taxon>Pedobacter</taxon>
    </lineage>
</organism>
<protein>
    <submittedName>
        <fullName evidence="2">Uncharacterized protein</fullName>
    </submittedName>
</protein>
<evidence type="ECO:0000313" key="2">
    <source>
        <dbReference type="EMBL" id="SMC60822.1"/>
    </source>
</evidence>
<accession>A0A1W2AJY0</accession>
<evidence type="ECO:0000313" key="3">
    <source>
        <dbReference type="Proteomes" id="UP000192678"/>
    </source>
</evidence>
<dbReference type="STRING" id="475255.SAMN04488101_101669"/>
<dbReference type="EMBL" id="FWYB01000001">
    <property type="protein sequence ID" value="SMC60822.1"/>
    <property type="molecule type" value="Genomic_DNA"/>
</dbReference>
<feature type="signal peptide" evidence="1">
    <location>
        <begin position="1"/>
        <end position="20"/>
    </location>
</feature>
<reference evidence="2 3" key="1">
    <citation type="submission" date="2017-04" db="EMBL/GenBank/DDBJ databases">
        <authorList>
            <person name="Afonso C.L."/>
            <person name="Miller P.J."/>
            <person name="Scott M.A."/>
            <person name="Spackman E."/>
            <person name="Goraichik I."/>
            <person name="Dimitrov K.M."/>
            <person name="Suarez D.L."/>
            <person name="Swayne D.E."/>
        </authorList>
    </citation>
    <scope>NUCLEOTIDE SEQUENCE [LARGE SCALE GENOMIC DNA]</scope>
    <source>
        <strain evidence="2 3">DSM 19625</strain>
    </source>
</reference>
<keyword evidence="3" id="KW-1185">Reference proteome</keyword>
<sequence length="245" mass="27788">MMRIIYFINLIMISASMSYAQKSPFVIKEVVDTLAEKKSPGDFINSNYVFFEDDEYIATKTCSGEWGGTVKFKNKKSGIEYACSSSCPVMVNKMSGKYIVTSTLAHLRGSSRIIEIDNPQSMSVFKLSKPRKKHGVIIKYVGDDESKSMQGTRSLIDTIGVLTLASFPYQGELFHVVTDFHTTFLAKISDGKFVNVDTISEKSIWTYNPQVIRTTDNKYIIFFDNKETNGYIEILDNTIVLMRYK</sequence>
<dbReference type="AlphaFoldDB" id="A0A1W2AJY0"/>